<keyword evidence="1" id="KW-0812">Transmembrane</keyword>
<gene>
    <name evidence="2" type="ORF">FGO68_gene2119</name>
</gene>
<feature type="transmembrane region" description="Helical" evidence="1">
    <location>
        <begin position="6"/>
        <end position="24"/>
    </location>
</feature>
<sequence length="165" mass="19269">MTEKIFLMAFALMIILICQILKLNSLKQLQTLLISLALIVIIEIQRFLLAIHLLRPIYQISPQLHHFSVNDLAYLYLSRIFLELLPVFFQFLLFRLHIPQLLWPILRELKVLIQIQLVHLLHGEPDLLQECVRAEVAFIARDRFGGAELIDGQLVLLFFDFIGEV</sequence>
<evidence type="ECO:0000313" key="3">
    <source>
        <dbReference type="Proteomes" id="UP000785679"/>
    </source>
</evidence>
<reference evidence="2" key="1">
    <citation type="submission" date="2019-06" db="EMBL/GenBank/DDBJ databases">
        <authorList>
            <person name="Zheng W."/>
        </authorList>
    </citation>
    <scope>NUCLEOTIDE SEQUENCE</scope>
    <source>
        <strain evidence="2">QDHG01</strain>
    </source>
</reference>
<dbReference type="Proteomes" id="UP000785679">
    <property type="component" value="Unassembled WGS sequence"/>
</dbReference>
<protein>
    <submittedName>
        <fullName evidence="2">Uncharacterized protein</fullName>
    </submittedName>
</protein>
<comment type="caution">
    <text evidence="2">The sequence shown here is derived from an EMBL/GenBank/DDBJ whole genome shotgun (WGS) entry which is preliminary data.</text>
</comment>
<feature type="transmembrane region" description="Helical" evidence="1">
    <location>
        <begin position="74"/>
        <end position="94"/>
    </location>
</feature>
<dbReference type="EMBL" id="RRYP01004428">
    <property type="protein sequence ID" value="TNV82866.1"/>
    <property type="molecule type" value="Genomic_DNA"/>
</dbReference>
<keyword evidence="1" id="KW-0472">Membrane</keyword>
<evidence type="ECO:0000256" key="1">
    <source>
        <dbReference type="SAM" id="Phobius"/>
    </source>
</evidence>
<dbReference type="AlphaFoldDB" id="A0A8J8T624"/>
<feature type="transmembrane region" description="Helical" evidence="1">
    <location>
        <begin position="31"/>
        <end position="54"/>
    </location>
</feature>
<proteinExistence type="predicted"/>
<organism evidence="2 3">
    <name type="scientific">Halteria grandinella</name>
    <dbReference type="NCBI Taxonomy" id="5974"/>
    <lineage>
        <taxon>Eukaryota</taxon>
        <taxon>Sar</taxon>
        <taxon>Alveolata</taxon>
        <taxon>Ciliophora</taxon>
        <taxon>Intramacronucleata</taxon>
        <taxon>Spirotrichea</taxon>
        <taxon>Stichotrichia</taxon>
        <taxon>Sporadotrichida</taxon>
        <taxon>Halteriidae</taxon>
        <taxon>Halteria</taxon>
    </lineage>
</organism>
<accession>A0A8J8T624</accession>
<keyword evidence="1" id="KW-1133">Transmembrane helix</keyword>
<keyword evidence="3" id="KW-1185">Reference proteome</keyword>
<evidence type="ECO:0000313" key="2">
    <source>
        <dbReference type="EMBL" id="TNV82866.1"/>
    </source>
</evidence>
<name>A0A8J8T624_HALGN</name>